<evidence type="ECO:0000256" key="9">
    <source>
        <dbReference type="ARBA" id="ARBA00023077"/>
    </source>
</evidence>
<evidence type="ECO:0000256" key="12">
    <source>
        <dbReference type="PROSITE-ProRule" id="PRU01360"/>
    </source>
</evidence>
<evidence type="ECO:0000256" key="13">
    <source>
        <dbReference type="PROSITE-ProRule" id="PRU10144"/>
    </source>
</evidence>
<gene>
    <name evidence="19" type="ORF">FHS74_000594</name>
</gene>
<dbReference type="Gene3D" id="2.170.130.10">
    <property type="entry name" value="TonB-dependent receptor, plug domain"/>
    <property type="match status" value="1"/>
</dbReference>
<feature type="compositionally biased region" description="Low complexity" evidence="15">
    <location>
        <begin position="46"/>
        <end position="66"/>
    </location>
</feature>
<comment type="similarity">
    <text evidence="12 14">Belongs to the TonB-dependent receptor family.</text>
</comment>
<dbReference type="Proteomes" id="UP000539175">
    <property type="component" value="Unassembled WGS sequence"/>
</dbReference>
<dbReference type="PROSITE" id="PS52016">
    <property type="entry name" value="TONB_DEPENDENT_REC_3"/>
    <property type="match status" value="1"/>
</dbReference>
<evidence type="ECO:0000259" key="18">
    <source>
        <dbReference type="Pfam" id="PF07715"/>
    </source>
</evidence>
<feature type="signal peptide" evidence="16">
    <location>
        <begin position="1"/>
        <end position="24"/>
    </location>
</feature>
<evidence type="ECO:0000256" key="15">
    <source>
        <dbReference type="SAM" id="MobiDB-lite"/>
    </source>
</evidence>
<dbReference type="SUPFAM" id="SSF56935">
    <property type="entry name" value="Porins"/>
    <property type="match status" value="1"/>
</dbReference>
<dbReference type="InterPro" id="IPR039426">
    <property type="entry name" value="TonB-dep_rcpt-like"/>
</dbReference>
<dbReference type="PANTHER" id="PTHR32552">
    <property type="entry name" value="FERRICHROME IRON RECEPTOR-RELATED"/>
    <property type="match status" value="1"/>
</dbReference>
<keyword evidence="2 12" id="KW-0813">Transport</keyword>
<evidence type="ECO:0000256" key="11">
    <source>
        <dbReference type="ARBA" id="ARBA00023237"/>
    </source>
</evidence>
<keyword evidence="11 12" id="KW-0998">Cell outer membrane</keyword>
<organism evidence="19 20">
    <name type="scientific">Nitrospirillum iridis</name>
    <dbReference type="NCBI Taxonomy" id="765888"/>
    <lineage>
        <taxon>Bacteria</taxon>
        <taxon>Pseudomonadati</taxon>
        <taxon>Pseudomonadota</taxon>
        <taxon>Alphaproteobacteria</taxon>
        <taxon>Rhodospirillales</taxon>
        <taxon>Azospirillaceae</taxon>
        <taxon>Nitrospirillum</taxon>
    </lineage>
</organism>
<evidence type="ECO:0000256" key="10">
    <source>
        <dbReference type="ARBA" id="ARBA00023136"/>
    </source>
</evidence>
<evidence type="ECO:0000256" key="4">
    <source>
        <dbReference type="ARBA" id="ARBA00022496"/>
    </source>
</evidence>
<keyword evidence="5 12" id="KW-0812">Transmembrane</keyword>
<dbReference type="Gene3D" id="2.40.170.20">
    <property type="entry name" value="TonB-dependent receptor, beta-barrel domain"/>
    <property type="match status" value="1"/>
</dbReference>
<dbReference type="EMBL" id="JACIIZ010000001">
    <property type="protein sequence ID" value="MBB6250061.1"/>
    <property type="molecule type" value="Genomic_DNA"/>
</dbReference>
<accession>A0A7X0AVK1</accession>
<feature type="region of interest" description="Disordered" evidence="15">
    <location>
        <begin position="35"/>
        <end position="71"/>
    </location>
</feature>
<dbReference type="Pfam" id="PF00593">
    <property type="entry name" value="TonB_dep_Rec_b-barrel"/>
    <property type="match status" value="1"/>
</dbReference>
<evidence type="ECO:0000313" key="19">
    <source>
        <dbReference type="EMBL" id="MBB6250061.1"/>
    </source>
</evidence>
<feature type="domain" description="TonB-dependent receptor plug" evidence="18">
    <location>
        <begin position="87"/>
        <end position="195"/>
    </location>
</feature>
<dbReference type="InterPro" id="IPR000531">
    <property type="entry name" value="Beta-barrel_TonB"/>
</dbReference>
<dbReference type="CDD" id="cd01347">
    <property type="entry name" value="ligand_gated_channel"/>
    <property type="match status" value="1"/>
</dbReference>
<evidence type="ECO:0000256" key="14">
    <source>
        <dbReference type="RuleBase" id="RU003357"/>
    </source>
</evidence>
<feature type="region of interest" description="Disordered" evidence="15">
    <location>
        <begin position="484"/>
        <end position="509"/>
    </location>
</feature>
<keyword evidence="3 12" id="KW-1134">Transmembrane beta strand</keyword>
<evidence type="ECO:0000256" key="6">
    <source>
        <dbReference type="ARBA" id="ARBA00022729"/>
    </source>
</evidence>
<evidence type="ECO:0000313" key="20">
    <source>
        <dbReference type="Proteomes" id="UP000539175"/>
    </source>
</evidence>
<keyword evidence="10 12" id="KW-0472">Membrane</keyword>
<comment type="caution">
    <text evidence="19">The sequence shown here is derived from an EMBL/GenBank/DDBJ whole genome shotgun (WGS) entry which is preliminary data.</text>
</comment>
<dbReference type="InterPro" id="IPR010917">
    <property type="entry name" value="TonB_rcpt_CS"/>
</dbReference>
<feature type="domain" description="TonB-dependent receptor-like beta-barrel" evidence="17">
    <location>
        <begin position="270"/>
        <end position="729"/>
    </location>
</feature>
<evidence type="ECO:0000256" key="8">
    <source>
        <dbReference type="ARBA" id="ARBA00023065"/>
    </source>
</evidence>
<dbReference type="RefSeq" id="WP_184797218.1">
    <property type="nucleotide sequence ID" value="NZ_JACIIZ010000001.1"/>
</dbReference>
<dbReference type="InterPro" id="IPR037066">
    <property type="entry name" value="Plug_dom_sf"/>
</dbReference>
<evidence type="ECO:0000256" key="3">
    <source>
        <dbReference type="ARBA" id="ARBA00022452"/>
    </source>
</evidence>
<dbReference type="PROSITE" id="PS01156">
    <property type="entry name" value="TONB_DEPENDENT_REC_2"/>
    <property type="match status" value="1"/>
</dbReference>
<feature type="chain" id="PRO_5030602819" evidence="16">
    <location>
        <begin position="25"/>
        <end position="763"/>
    </location>
</feature>
<dbReference type="GO" id="GO:0009279">
    <property type="term" value="C:cell outer membrane"/>
    <property type="evidence" value="ECO:0007669"/>
    <property type="project" value="UniProtKB-SubCell"/>
</dbReference>
<evidence type="ECO:0000256" key="5">
    <source>
        <dbReference type="ARBA" id="ARBA00022692"/>
    </source>
</evidence>
<keyword evidence="6 16" id="KW-0732">Signal</keyword>
<keyword evidence="4" id="KW-0410">Iron transport</keyword>
<feature type="short sequence motif" description="TonB C-terminal box" evidence="13">
    <location>
        <begin position="746"/>
        <end position="763"/>
    </location>
</feature>
<dbReference type="Pfam" id="PF07715">
    <property type="entry name" value="Plug"/>
    <property type="match status" value="1"/>
</dbReference>
<keyword evidence="19" id="KW-0675">Receptor</keyword>
<dbReference type="InterPro" id="IPR012910">
    <property type="entry name" value="Plug_dom"/>
</dbReference>
<dbReference type="GO" id="GO:0006826">
    <property type="term" value="P:iron ion transport"/>
    <property type="evidence" value="ECO:0007669"/>
    <property type="project" value="UniProtKB-KW"/>
</dbReference>
<evidence type="ECO:0000256" key="2">
    <source>
        <dbReference type="ARBA" id="ARBA00022448"/>
    </source>
</evidence>
<dbReference type="InterPro" id="IPR036942">
    <property type="entry name" value="Beta-barrel_TonB_sf"/>
</dbReference>
<evidence type="ECO:0000259" key="17">
    <source>
        <dbReference type="Pfam" id="PF00593"/>
    </source>
</evidence>
<keyword evidence="8" id="KW-0406">Ion transport</keyword>
<sequence>MRRLLLLSTILAGSPVVPASAALAADVFASYTADHTDDRHTDDPHTTGGQTSAAPAAPQAPSVTAADDTQSPLDQIVVTATRRAEALRDVPASVSTVSRADFEQKGVLFIGDELTDLPGVLVSKNDMGTYTSISLRGVPNKIHNDTLVVLMDGVPFVTGDGEVDLEQLPFGAVGKVDVVRGPMSALYGRGAISGTINYQTRDVTDQPLREVTLQAGSDGWLHADALLQTPTVQGGALLVDVGSERGDGWRDRTSRRERNLFLKHVLDMGTAGRLTVTATWVDTRQGLAGELPVDSRGELIDLPGGRKANWNEDNAGFNKRMATATATYEVDLDEGLVATTKLHIRQALTSALQGAANEYDPTAGSVTFTGFRVDGNTVTGYGEQQLAWTRGPWQVLGGVSFEQVRAHHTEHWTGQLDDTYFYGQQRSIQTGADLNTSDWVSDVLLNAYGRDRAYAGYVQVDRTIGPVTLDVGGRYDHFQRHVDFGPTTSGGADGTITPGGTADDSNSHFSPKASATWKVTPQVSAYVAYGQGFSSGFGPLWSFRSREKGLNPELADNVEAGVKGDAFGGLLSGGVTVYRLQRNDLLQVLEVNGVQRTINTGKQLSQGVELQGTARLDSVVPHLSADVTYGYTEAYWLRDKFVEADTLVEHDFTGKRIQGVPRHTGSIALNQGLPEWGVSAKLWVEMFGDYAYDNQNSRISGGYALWNTTWTWTPKGQDTLDLGLTVRNLLDRKVNLIEADDNGPLGAFPQPPRQFLATAKVRF</sequence>
<proteinExistence type="inferred from homology"/>
<evidence type="ECO:0000256" key="1">
    <source>
        <dbReference type="ARBA" id="ARBA00004571"/>
    </source>
</evidence>
<keyword evidence="7" id="KW-0408">Iron</keyword>
<evidence type="ECO:0000256" key="16">
    <source>
        <dbReference type="SAM" id="SignalP"/>
    </source>
</evidence>
<keyword evidence="20" id="KW-1185">Reference proteome</keyword>
<feature type="compositionally biased region" description="Basic and acidic residues" evidence="15">
    <location>
        <begin position="35"/>
        <end position="45"/>
    </location>
</feature>
<name>A0A7X0AVK1_9PROT</name>
<evidence type="ECO:0000256" key="7">
    <source>
        <dbReference type="ARBA" id="ARBA00023004"/>
    </source>
</evidence>
<dbReference type="AlphaFoldDB" id="A0A7X0AVK1"/>
<dbReference type="PANTHER" id="PTHR32552:SF81">
    <property type="entry name" value="TONB-DEPENDENT OUTER MEMBRANE RECEPTOR"/>
    <property type="match status" value="1"/>
</dbReference>
<reference evidence="19 20" key="1">
    <citation type="submission" date="2020-08" db="EMBL/GenBank/DDBJ databases">
        <title>Genomic Encyclopedia of Type Strains, Phase IV (KMG-IV): sequencing the most valuable type-strain genomes for metagenomic binning, comparative biology and taxonomic classification.</title>
        <authorList>
            <person name="Goeker M."/>
        </authorList>
    </citation>
    <scope>NUCLEOTIDE SEQUENCE [LARGE SCALE GENOMIC DNA]</scope>
    <source>
        <strain evidence="19 20">DSM 22198</strain>
    </source>
</reference>
<protein>
    <submittedName>
        <fullName evidence="19">Iron complex outermembrane receptor protein</fullName>
    </submittedName>
</protein>
<keyword evidence="9 14" id="KW-0798">TonB box</keyword>
<comment type="subcellular location">
    <subcellularLocation>
        <location evidence="1 12">Cell outer membrane</location>
        <topology evidence="1 12">Multi-pass membrane protein</topology>
    </subcellularLocation>
</comment>